<protein>
    <submittedName>
        <fullName evidence="1">Uncharacterized protein</fullName>
    </submittedName>
</protein>
<evidence type="ECO:0000313" key="1">
    <source>
        <dbReference type="Ensembl" id="ENSOARP00020001208.2"/>
    </source>
</evidence>
<name>A0AC11ALT3_SHEEP</name>
<organism evidence="1">
    <name type="scientific">Ovis aries</name>
    <name type="common">Sheep</name>
    <dbReference type="NCBI Taxonomy" id="9940"/>
    <lineage>
        <taxon>Eukaryota</taxon>
        <taxon>Metazoa</taxon>
        <taxon>Chordata</taxon>
        <taxon>Craniata</taxon>
        <taxon>Vertebrata</taxon>
        <taxon>Euteleostomi</taxon>
        <taxon>Mammalia</taxon>
        <taxon>Eutheria</taxon>
        <taxon>Laurasiatheria</taxon>
        <taxon>Artiodactyla</taxon>
        <taxon>Ruminantia</taxon>
        <taxon>Pecora</taxon>
        <taxon>Bovidae</taxon>
        <taxon>Caprinae</taxon>
        <taxon>Ovis</taxon>
    </lineage>
</organism>
<reference evidence="1" key="2">
    <citation type="submission" date="2025-08" db="UniProtKB">
        <authorList>
            <consortium name="Ensembl"/>
        </authorList>
    </citation>
    <scope>IDENTIFICATION</scope>
</reference>
<reference evidence="1" key="1">
    <citation type="submission" date="2020-11" db="EMBL/GenBank/DDBJ databases">
        <authorList>
            <person name="Davenport K.M."/>
            <person name="Bickhart D.M."/>
            <person name="Smith T.P.L."/>
            <person name="Murdoch B.M."/>
            <person name="Rosen B.D."/>
        </authorList>
    </citation>
    <scope>NUCLEOTIDE SEQUENCE [LARGE SCALE GENOMIC DNA]</scope>
    <source>
        <strain evidence="1">OAR_USU_Benz2616</strain>
    </source>
</reference>
<reference evidence="1" key="3">
    <citation type="submission" date="2025-09" db="UniProtKB">
        <authorList>
            <consortium name="Ensembl"/>
        </authorList>
    </citation>
    <scope>IDENTIFICATION</scope>
</reference>
<dbReference type="Ensembl" id="ENSOART00020001461.2">
    <property type="protein sequence ID" value="ENSOARP00020001208.2"/>
    <property type="gene ID" value="ENSOARG00020000996.2"/>
</dbReference>
<proteinExistence type="predicted"/>
<accession>A0AC11ALT3</accession>
<sequence length="286" mass="31077">QCHRCPSVRQTRFCSPTQSECHFGDQAPASQPCLLSPGLCPLHPRLGLLASPPEPPSQAAVRVHLPVWSPSLLCPVLPVTEFLLRPEGLTSSAQSWALPQASWPRPPRPPAAGPPPFVAKGSPSSRDLPHTPLSRTPIWALTARPHSSNRAGGALGPEAELFAGAASRDVASMVVAAATSQNQQLRARQASGAAILGRCASPRVAVSGRHLEKEEEEEEELVDPLTTVREQCEQLEKCVKARERLELCDERVSSRSQTEEDCTEELFDFLHARDHCVAHKLFNSLK</sequence>